<dbReference type="GO" id="GO:0015078">
    <property type="term" value="F:proton transmembrane transporter activity"/>
    <property type="evidence" value="ECO:0007669"/>
    <property type="project" value="InterPro"/>
</dbReference>
<evidence type="ECO:0000313" key="11">
    <source>
        <dbReference type="RefSeq" id="XP_022314683.1"/>
    </source>
</evidence>
<reference evidence="11" key="1">
    <citation type="submission" date="2025-08" db="UniProtKB">
        <authorList>
            <consortium name="RefSeq"/>
        </authorList>
    </citation>
    <scope>IDENTIFICATION</scope>
    <source>
        <tissue evidence="11">Whole sample</tissue>
    </source>
</reference>
<dbReference type="Gene3D" id="6.10.280.70">
    <property type="match status" value="1"/>
</dbReference>
<keyword evidence="3" id="KW-0813">Transport</keyword>
<evidence type="ECO:0000256" key="7">
    <source>
        <dbReference type="ARBA" id="ARBA00023065"/>
    </source>
</evidence>
<dbReference type="Pfam" id="PF05873">
    <property type="entry name" value="Mt_ATP-synt_D"/>
    <property type="match status" value="1"/>
</dbReference>
<dbReference type="InterPro" id="IPR036228">
    <property type="entry name" value="ATP_synth_F0_dsu_sf_mt"/>
</dbReference>
<organism evidence="10 11">
    <name type="scientific">Crassostrea virginica</name>
    <name type="common">Eastern oyster</name>
    <dbReference type="NCBI Taxonomy" id="6565"/>
    <lineage>
        <taxon>Eukaryota</taxon>
        <taxon>Metazoa</taxon>
        <taxon>Spiralia</taxon>
        <taxon>Lophotrochozoa</taxon>
        <taxon>Mollusca</taxon>
        <taxon>Bivalvia</taxon>
        <taxon>Autobranchia</taxon>
        <taxon>Pteriomorphia</taxon>
        <taxon>Ostreida</taxon>
        <taxon>Ostreoidea</taxon>
        <taxon>Ostreidae</taxon>
        <taxon>Crassostrea</taxon>
    </lineage>
</organism>
<dbReference type="PANTHER" id="PTHR12700">
    <property type="entry name" value="ATP SYNTHASE SUBUNIT D, MITOCHONDRIAL"/>
    <property type="match status" value="1"/>
</dbReference>
<dbReference type="Proteomes" id="UP000694844">
    <property type="component" value="Chromosome 2"/>
</dbReference>
<dbReference type="GO" id="GO:0005743">
    <property type="term" value="C:mitochondrial inner membrane"/>
    <property type="evidence" value="ECO:0007669"/>
    <property type="project" value="UniProtKB-SubCell"/>
</dbReference>
<dbReference type="GeneID" id="111119118"/>
<dbReference type="OrthoDB" id="35799at2759"/>
<proteinExistence type="inferred from homology"/>
<sequence>MRFFEVLRCSRISKSSVNISEFLKNFPPEVAPKAKELAMVNQGLSGALANKPDSKPPMDFEYYKTKIPDKSFVDKLEKFYTSTSVPYPNDPDNKKQNLEQAKGSITKSGEDMVEEMDLVIYENELKMKAINSLPPMEHMTREMLQYYFPEASNNDEKSPMSEGRYHGIRWFPGYSYGFDRYPKWQLGNRFNNEWEFFPPKEISQRWENLNLQFKREEQFLAEDPAEK</sequence>
<keyword evidence="5" id="KW-0375">Hydrogen ion transport</keyword>
<evidence type="ECO:0000256" key="2">
    <source>
        <dbReference type="ARBA" id="ARBA00006842"/>
    </source>
</evidence>
<keyword evidence="4" id="KW-0138">CF(0)</keyword>
<dbReference type="InterPro" id="IPR008689">
    <property type="entry name" value="ATP_synth_F0_dsu_mt"/>
</dbReference>
<evidence type="ECO:0000256" key="1">
    <source>
        <dbReference type="ARBA" id="ARBA00004273"/>
    </source>
</evidence>
<dbReference type="SUPFAM" id="SSF161065">
    <property type="entry name" value="ATP synthase D chain-like"/>
    <property type="match status" value="1"/>
</dbReference>
<evidence type="ECO:0000256" key="8">
    <source>
        <dbReference type="ARBA" id="ARBA00023128"/>
    </source>
</evidence>
<keyword evidence="8" id="KW-0496">Mitochondrion</keyword>
<dbReference type="KEGG" id="cvn:111119118"/>
<protein>
    <submittedName>
        <fullName evidence="11">ATP synthase subunit d, mitochondrial-like</fullName>
    </submittedName>
</protein>
<dbReference type="RefSeq" id="XP_022314683.1">
    <property type="nucleotide sequence ID" value="XM_022458975.1"/>
</dbReference>
<dbReference type="GO" id="GO:0015986">
    <property type="term" value="P:proton motive force-driven ATP synthesis"/>
    <property type="evidence" value="ECO:0007669"/>
    <property type="project" value="InterPro"/>
</dbReference>
<gene>
    <name evidence="11" type="primary">LOC111119118</name>
</gene>
<keyword evidence="6" id="KW-0999">Mitochondrion inner membrane</keyword>
<evidence type="ECO:0000313" key="10">
    <source>
        <dbReference type="Proteomes" id="UP000694844"/>
    </source>
</evidence>
<evidence type="ECO:0000256" key="6">
    <source>
        <dbReference type="ARBA" id="ARBA00022792"/>
    </source>
</evidence>
<keyword evidence="9" id="KW-0472">Membrane</keyword>
<evidence type="ECO:0000256" key="9">
    <source>
        <dbReference type="ARBA" id="ARBA00023136"/>
    </source>
</evidence>
<dbReference type="GO" id="GO:0045259">
    <property type="term" value="C:proton-transporting ATP synthase complex"/>
    <property type="evidence" value="ECO:0007669"/>
    <property type="project" value="UniProtKB-KW"/>
</dbReference>
<evidence type="ECO:0000256" key="4">
    <source>
        <dbReference type="ARBA" id="ARBA00022547"/>
    </source>
</evidence>
<comment type="similarity">
    <text evidence="2">Belongs to the ATPase d subunit family.</text>
</comment>
<accession>A0A8B8CFW1</accession>
<dbReference type="AlphaFoldDB" id="A0A8B8CFW1"/>
<evidence type="ECO:0000256" key="5">
    <source>
        <dbReference type="ARBA" id="ARBA00022781"/>
    </source>
</evidence>
<keyword evidence="7" id="KW-0406">Ion transport</keyword>
<keyword evidence="10" id="KW-1185">Reference proteome</keyword>
<comment type="subcellular location">
    <subcellularLocation>
        <location evidence="1">Mitochondrion inner membrane</location>
    </subcellularLocation>
</comment>
<name>A0A8B8CFW1_CRAVI</name>
<evidence type="ECO:0000256" key="3">
    <source>
        <dbReference type="ARBA" id="ARBA00022448"/>
    </source>
</evidence>